<dbReference type="Pfam" id="PF01812">
    <property type="entry name" value="5-FTHF_cyc-lig"/>
    <property type="match status" value="1"/>
</dbReference>
<comment type="caution">
    <text evidence="5">The sequence shown here is derived from an EMBL/GenBank/DDBJ whole genome shotgun (WGS) entry which is preliminary data.</text>
</comment>
<dbReference type="EMBL" id="JBGUBD010000001">
    <property type="protein sequence ID" value="MFA9477049.1"/>
    <property type="molecule type" value="Genomic_DNA"/>
</dbReference>
<evidence type="ECO:0000313" key="6">
    <source>
        <dbReference type="Proteomes" id="UP001575105"/>
    </source>
</evidence>
<dbReference type="NCBIfam" id="TIGR02727">
    <property type="entry name" value="MTHFS_bact"/>
    <property type="match status" value="1"/>
</dbReference>
<keyword evidence="4" id="KW-0479">Metal-binding</keyword>
<name>A0ABV4U0C0_9BACT</name>
<comment type="catalytic activity">
    <reaction evidence="4">
        <text>(6S)-5-formyl-5,6,7,8-tetrahydrofolate + ATP = (6R)-5,10-methenyltetrahydrofolate + ADP + phosphate</text>
        <dbReference type="Rhea" id="RHEA:10488"/>
        <dbReference type="ChEBI" id="CHEBI:30616"/>
        <dbReference type="ChEBI" id="CHEBI:43474"/>
        <dbReference type="ChEBI" id="CHEBI:57455"/>
        <dbReference type="ChEBI" id="CHEBI:57457"/>
        <dbReference type="ChEBI" id="CHEBI:456216"/>
        <dbReference type="EC" id="6.3.3.2"/>
    </reaction>
</comment>
<dbReference type="PANTHER" id="PTHR23407:SF1">
    <property type="entry name" value="5-FORMYLTETRAHYDROFOLATE CYCLO-LIGASE"/>
    <property type="match status" value="1"/>
</dbReference>
<dbReference type="Gene3D" id="3.40.50.10420">
    <property type="entry name" value="NagB/RpiA/CoA transferase-like"/>
    <property type="match status" value="1"/>
</dbReference>
<accession>A0ABV4U0C0</accession>
<dbReference type="PIRSF" id="PIRSF006806">
    <property type="entry name" value="FTHF_cligase"/>
    <property type="match status" value="1"/>
</dbReference>
<comment type="cofactor">
    <cofactor evidence="4">
        <name>Mg(2+)</name>
        <dbReference type="ChEBI" id="CHEBI:18420"/>
    </cofactor>
</comment>
<keyword evidence="4" id="KW-0460">Magnesium</keyword>
<proteinExistence type="inferred from homology"/>
<keyword evidence="5" id="KW-0436">Ligase</keyword>
<comment type="similarity">
    <text evidence="1 4">Belongs to the 5-formyltetrahydrofolate cyclo-ligase family.</text>
</comment>
<dbReference type="PANTHER" id="PTHR23407">
    <property type="entry name" value="ATPASE INHIBITOR/5-FORMYLTETRAHYDROFOLATE CYCLO-LIGASE"/>
    <property type="match status" value="1"/>
</dbReference>
<evidence type="ECO:0000256" key="4">
    <source>
        <dbReference type="RuleBase" id="RU361279"/>
    </source>
</evidence>
<keyword evidence="2 4" id="KW-0547">Nucleotide-binding</keyword>
<dbReference type="EC" id="6.3.3.2" evidence="4"/>
<evidence type="ECO:0000256" key="2">
    <source>
        <dbReference type="ARBA" id="ARBA00022741"/>
    </source>
</evidence>
<dbReference type="GO" id="GO:0030272">
    <property type="term" value="F:5-formyltetrahydrofolate cyclo-ligase activity"/>
    <property type="evidence" value="ECO:0007669"/>
    <property type="project" value="UniProtKB-EC"/>
</dbReference>
<dbReference type="InterPro" id="IPR024185">
    <property type="entry name" value="FTHF_cligase-like_sf"/>
</dbReference>
<gene>
    <name evidence="5" type="ORF">ACERK3_01955</name>
</gene>
<dbReference type="InterPro" id="IPR037171">
    <property type="entry name" value="NagB/RpiA_transferase-like"/>
</dbReference>
<dbReference type="Proteomes" id="UP001575105">
    <property type="component" value="Unassembled WGS sequence"/>
</dbReference>
<sequence>MTADATTQAKAVLRRTMLAKRAVLSADDVATWSQAITARALDLPELEEARSAFVYVSIEREVDTRPLLAALLERDITVAVPFIAGPGRLEAHHITSLDHLTPGRYGIPAPAHPSPFTDTPDVCLTPAVALTEHGERMGMGGGYYDRYLAQHHTGVIIALAFEMQIVPHIPTEPTDRRVNTIVTDRRVIRCSPPPSAPS</sequence>
<protein>
    <recommendedName>
        <fullName evidence="4">5-formyltetrahydrofolate cyclo-ligase</fullName>
        <ecNumber evidence="4">6.3.3.2</ecNumber>
    </recommendedName>
</protein>
<organism evidence="5 6">
    <name type="scientific">Natronomicrosphaera hydrolytica</name>
    <dbReference type="NCBI Taxonomy" id="3242702"/>
    <lineage>
        <taxon>Bacteria</taxon>
        <taxon>Pseudomonadati</taxon>
        <taxon>Planctomycetota</taxon>
        <taxon>Phycisphaerae</taxon>
        <taxon>Phycisphaerales</taxon>
        <taxon>Phycisphaeraceae</taxon>
        <taxon>Natronomicrosphaera</taxon>
    </lineage>
</organism>
<dbReference type="SUPFAM" id="SSF100950">
    <property type="entry name" value="NagB/RpiA/CoA transferase-like"/>
    <property type="match status" value="1"/>
</dbReference>
<evidence type="ECO:0000256" key="3">
    <source>
        <dbReference type="ARBA" id="ARBA00022840"/>
    </source>
</evidence>
<dbReference type="RefSeq" id="WP_425343972.1">
    <property type="nucleotide sequence ID" value="NZ_JBGUBD010000001.1"/>
</dbReference>
<evidence type="ECO:0000313" key="5">
    <source>
        <dbReference type="EMBL" id="MFA9477049.1"/>
    </source>
</evidence>
<evidence type="ECO:0000256" key="1">
    <source>
        <dbReference type="ARBA" id="ARBA00010638"/>
    </source>
</evidence>
<dbReference type="InterPro" id="IPR002698">
    <property type="entry name" value="FTHF_cligase"/>
</dbReference>
<keyword evidence="3 4" id="KW-0067">ATP-binding</keyword>
<keyword evidence="6" id="KW-1185">Reference proteome</keyword>
<reference evidence="5 6" key="1">
    <citation type="submission" date="2024-08" db="EMBL/GenBank/DDBJ databases">
        <title>Whole-genome sequencing of halo(alkali)philic microorganisms from hypersaline lakes.</title>
        <authorList>
            <person name="Sorokin D.Y."/>
            <person name="Merkel A.Y."/>
            <person name="Messina E."/>
            <person name="Yakimov M."/>
        </authorList>
    </citation>
    <scope>NUCLEOTIDE SEQUENCE [LARGE SCALE GENOMIC DNA]</scope>
    <source>
        <strain evidence="5 6">AB-hyl4</strain>
    </source>
</reference>